<dbReference type="EMBL" id="UHID01000009">
    <property type="protein sequence ID" value="SUP62265.1"/>
    <property type="molecule type" value="Genomic_DNA"/>
</dbReference>
<dbReference type="Proteomes" id="UP000254150">
    <property type="component" value="Unassembled WGS sequence"/>
</dbReference>
<accession>A0A380PB02</accession>
<protein>
    <submittedName>
        <fullName evidence="2">Uncharacterized protein</fullName>
    </submittedName>
</protein>
<proteinExistence type="predicted"/>
<evidence type="ECO:0000313" key="3">
    <source>
        <dbReference type="Proteomes" id="UP000254150"/>
    </source>
</evidence>
<feature type="compositionally biased region" description="Basic residues" evidence="1">
    <location>
        <begin position="55"/>
        <end position="68"/>
    </location>
</feature>
<feature type="region of interest" description="Disordered" evidence="1">
    <location>
        <begin position="46"/>
        <end position="68"/>
    </location>
</feature>
<reference evidence="2 3" key="1">
    <citation type="submission" date="2018-06" db="EMBL/GenBank/DDBJ databases">
        <authorList>
            <consortium name="Pathogen Informatics"/>
            <person name="Doyle S."/>
        </authorList>
    </citation>
    <scope>NUCLEOTIDE SEQUENCE [LARGE SCALE GENOMIC DNA]</scope>
    <source>
        <strain evidence="2 3">NCTC7807</strain>
    </source>
</reference>
<evidence type="ECO:0000256" key="1">
    <source>
        <dbReference type="SAM" id="MobiDB-lite"/>
    </source>
</evidence>
<evidence type="ECO:0000313" key="2">
    <source>
        <dbReference type="EMBL" id="SUP62265.1"/>
    </source>
</evidence>
<sequence length="92" mass="10016">MPSVTERRGRAAPRRSGLAVRLLPGRLLTGRTGATVLRPVATVRRAAPAADARVSRPRRPRPGGRLRRAAQRLLALTAGASRRGARRRPRAR</sequence>
<organism evidence="2 3">
    <name type="scientific">Streptomyces griseus</name>
    <dbReference type="NCBI Taxonomy" id="1911"/>
    <lineage>
        <taxon>Bacteria</taxon>
        <taxon>Bacillati</taxon>
        <taxon>Actinomycetota</taxon>
        <taxon>Actinomycetes</taxon>
        <taxon>Kitasatosporales</taxon>
        <taxon>Streptomycetaceae</taxon>
        <taxon>Streptomyces</taxon>
    </lineage>
</organism>
<gene>
    <name evidence="2" type="ORF">NCTC7807_05430</name>
</gene>
<name>A0A380PB02_STRGR</name>
<dbReference type="AlphaFoldDB" id="A0A380PB02"/>